<organism evidence="15 16">
    <name type="scientific">Dysgonomonas termitidis</name>
    <dbReference type="NCBI Taxonomy" id="1516126"/>
    <lineage>
        <taxon>Bacteria</taxon>
        <taxon>Pseudomonadati</taxon>
        <taxon>Bacteroidota</taxon>
        <taxon>Bacteroidia</taxon>
        <taxon>Bacteroidales</taxon>
        <taxon>Dysgonomonadaceae</taxon>
        <taxon>Dysgonomonas</taxon>
    </lineage>
</organism>
<keyword evidence="16" id="KW-1185">Reference proteome</keyword>
<dbReference type="PROSITE" id="PS50283">
    <property type="entry name" value="NA_SOLUT_SYMP_3"/>
    <property type="match status" value="1"/>
</dbReference>
<feature type="transmembrane region" description="Helical" evidence="14">
    <location>
        <begin position="381"/>
        <end position="405"/>
    </location>
</feature>
<feature type="transmembrane region" description="Helical" evidence="14">
    <location>
        <begin position="412"/>
        <end position="431"/>
    </location>
</feature>
<feature type="transmembrane region" description="Helical" evidence="14">
    <location>
        <begin position="509"/>
        <end position="527"/>
    </location>
</feature>
<evidence type="ECO:0000256" key="12">
    <source>
        <dbReference type="ARBA" id="ARBA00036099"/>
    </source>
</evidence>
<feature type="transmembrane region" description="Helical" evidence="14">
    <location>
        <begin position="533"/>
        <end position="550"/>
    </location>
</feature>
<keyword evidence="5 14" id="KW-0812">Transmembrane</keyword>
<dbReference type="PANTHER" id="PTHR42985">
    <property type="entry name" value="SODIUM-COUPLED MONOCARBOXYLATE TRANSPORTER"/>
    <property type="match status" value="1"/>
</dbReference>
<feature type="transmembrane region" description="Helical" evidence="14">
    <location>
        <begin position="221"/>
        <end position="238"/>
    </location>
</feature>
<evidence type="ECO:0000256" key="6">
    <source>
        <dbReference type="ARBA" id="ARBA00022989"/>
    </source>
</evidence>
<keyword evidence="9 14" id="KW-0472">Membrane</keyword>
<keyword evidence="6 14" id="KW-1133">Transmembrane helix</keyword>
<keyword evidence="8" id="KW-0406">Ion transport</keyword>
<dbReference type="EMBL" id="JBHSGN010000169">
    <property type="protein sequence ID" value="MFC4677043.1"/>
    <property type="molecule type" value="Genomic_DNA"/>
</dbReference>
<evidence type="ECO:0000256" key="9">
    <source>
        <dbReference type="ARBA" id="ARBA00023136"/>
    </source>
</evidence>
<evidence type="ECO:0000256" key="3">
    <source>
        <dbReference type="ARBA" id="ARBA00022448"/>
    </source>
</evidence>
<keyword evidence="4" id="KW-1003">Cell membrane</keyword>
<dbReference type="InterPro" id="IPR051163">
    <property type="entry name" value="Sodium:Solute_Symporter_SSF"/>
</dbReference>
<feature type="transmembrane region" description="Helical" evidence="14">
    <location>
        <begin position="68"/>
        <end position="92"/>
    </location>
</feature>
<evidence type="ECO:0000256" key="8">
    <source>
        <dbReference type="ARBA" id="ARBA00023065"/>
    </source>
</evidence>
<feature type="transmembrane region" description="Helical" evidence="14">
    <location>
        <begin position="118"/>
        <end position="136"/>
    </location>
</feature>
<evidence type="ECO:0000313" key="15">
    <source>
        <dbReference type="EMBL" id="MFC4677043.1"/>
    </source>
</evidence>
<dbReference type="Proteomes" id="UP001596023">
    <property type="component" value="Unassembled WGS sequence"/>
</dbReference>
<evidence type="ECO:0000256" key="2">
    <source>
        <dbReference type="ARBA" id="ARBA00006434"/>
    </source>
</evidence>
<evidence type="ECO:0000256" key="13">
    <source>
        <dbReference type="RuleBase" id="RU362091"/>
    </source>
</evidence>
<proteinExistence type="inferred from homology"/>
<feature type="transmembrane region" description="Helical" evidence="14">
    <location>
        <begin position="352"/>
        <end position="375"/>
    </location>
</feature>
<comment type="subcellular location">
    <subcellularLocation>
        <location evidence="1">Cell membrane</location>
        <topology evidence="1">Multi-pass membrane protein</topology>
    </subcellularLocation>
</comment>
<accession>A0ABV9L4Z8</accession>
<sequence>MSILDILTIVLLTIGVLCAGLAFSKRGKNMTSFFAAGGAVPWQMSGLSLFMGFHSAGTFVVWGSVAYLYGWVSITIQWTMAIAGLLVGCLIAPRWHRTGALTVAEYINKRLGVFTQKIYTYLFLFISLFLTASFLYPVAKIVEVSTGFDLNLCIVLLGIFCILYVSVGGLWAVVSTDILQCIILTAALIIVIPLSIERVDGITNFITQASASFFDLTNAEYTLTFIIAFGIYNTIFLGGNWAYVQRYTCVRSEADSRKVGWLFAALYVVNPILWMLPPMLYHVCNSSLGILESEGAYLMMCMEVLPKGILGLMMGGMIFATTSAMNSKLNIASGVITNDIFKRLRPESSDKTLMLSARLSTIAFGIASVFLALMIPHMGGVVNVVISLAALTGVPLYLPVVWTLFSKRQTSYSVLTAMFLSLFINGYFKFINPVLFNFSLNRTEEMVLGVAFPIICMTVFEIYFLIRGQISGMYISYKIWEDGNQEKRNQISDQNILEAKKENKYSLRIIGYGVVFIGLAIFVLGLLSPFYKIFVAGTGTAFILLGLALVKRNSLKSVVEG</sequence>
<dbReference type="InterPro" id="IPR001734">
    <property type="entry name" value="Na/solute_symporter"/>
</dbReference>
<feature type="transmembrane region" description="Helical" evidence="14">
    <location>
        <begin position="148"/>
        <end position="171"/>
    </location>
</feature>
<evidence type="ECO:0000313" key="16">
    <source>
        <dbReference type="Proteomes" id="UP001596023"/>
    </source>
</evidence>
<reference evidence="16" key="1">
    <citation type="journal article" date="2019" name="Int. J. Syst. Evol. Microbiol.">
        <title>The Global Catalogue of Microorganisms (GCM) 10K type strain sequencing project: providing services to taxonomists for standard genome sequencing and annotation.</title>
        <authorList>
            <consortium name="The Broad Institute Genomics Platform"/>
            <consortium name="The Broad Institute Genome Sequencing Center for Infectious Disease"/>
            <person name="Wu L."/>
            <person name="Ma J."/>
        </authorList>
    </citation>
    <scope>NUCLEOTIDE SEQUENCE [LARGE SCALE GENOMIC DNA]</scope>
    <source>
        <strain evidence="16">CCUG 66188</strain>
    </source>
</reference>
<comment type="similarity">
    <text evidence="2 13">Belongs to the sodium:solute symporter (SSF) (TC 2.A.21) family.</text>
</comment>
<feature type="transmembrane region" description="Helical" evidence="14">
    <location>
        <begin position="446"/>
        <end position="466"/>
    </location>
</feature>
<keyword evidence="10" id="KW-0325">Glycoprotein</keyword>
<dbReference type="InterPro" id="IPR038377">
    <property type="entry name" value="Na/Glc_symporter_sf"/>
</dbReference>
<evidence type="ECO:0000256" key="4">
    <source>
        <dbReference type="ARBA" id="ARBA00022475"/>
    </source>
</evidence>
<evidence type="ECO:0000256" key="14">
    <source>
        <dbReference type="SAM" id="Phobius"/>
    </source>
</evidence>
<evidence type="ECO:0000256" key="7">
    <source>
        <dbReference type="ARBA" id="ARBA00023053"/>
    </source>
</evidence>
<feature type="transmembrane region" description="Helical" evidence="14">
    <location>
        <begin position="178"/>
        <end position="196"/>
    </location>
</feature>
<evidence type="ECO:0000256" key="11">
    <source>
        <dbReference type="ARBA" id="ARBA00023201"/>
    </source>
</evidence>
<feature type="transmembrane region" description="Helical" evidence="14">
    <location>
        <begin position="259"/>
        <end position="276"/>
    </location>
</feature>
<evidence type="ECO:0000256" key="1">
    <source>
        <dbReference type="ARBA" id="ARBA00004651"/>
    </source>
</evidence>
<dbReference type="PROSITE" id="PS00456">
    <property type="entry name" value="NA_SOLUT_SYMP_1"/>
    <property type="match status" value="1"/>
</dbReference>
<feature type="transmembrane region" description="Helical" evidence="14">
    <location>
        <begin position="6"/>
        <end position="23"/>
    </location>
</feature>
<evidence type="ECO:0000256" key="10">
    <source>
        <dbReference type="ARBA" id="ARBA00023180"/>
    </source>
</evidence>
<protein>
    <submittedName>
        <fullName evidence="15">Sodium:solute symporter family protein</fullName>
    </submittedName>
</protein>
<dbReference type="InterPro" id="IPR018212">
    <property type="entry name" value="Na/solute_symporter_CS"/>
</dbReference>
<dbReference type="Gene3D" id="1.20.1730.10">
    <property type="entry name" value="Sodium/glucose cotransporter"/>
    <property type="match status" value="1"/>
</dbReference>
<dbReference type="RefSeq" id="WP_380001844.1">
    <property type="nucleotide sequence ID" value="NZ_JBHSGN010000169.1"/>
</dbReference>
<comment type="caution">
    <text evidence="15">The sequence shown here is derived from an EMBL/GenBank/DDBJ whole genome shotgun (WGS) entry which is preliminary data.</text>
</comment>
<name>A0ABV9L4Z8_9BACT</name>
<dbReference type="PANTHER" id="PTHR42985:SF40">
    <property type="entry name" value="LD47995P-RELATED"/>
    <property type="match status" value="1"/>
</dbReference>
<keyword evidence="3" id="KW-0813">Transport</keyword>
<gene>
    <name evidence="15" type="ORF">ACFO6W_25510</name>
</gene>
<evidence type="ECO:0000256" key="5">
    <source>
        <dbReference type="ARBA" id="ARBA00022692"/>
    </source>
</evidence>
<comment type="catalytic activity">
    <reaction evidence="12">
        <text>iodide(out) + 2 Na(+)(out) = iodide(in) + 2 Na(+)(in)</text>
        <dbReference type="Rhea" id="RHEA:71207"/>
        <dbReference type="ChEBI" id="CHEBI:16382"/>
        <dbReference type="ChEBI" id="CHEBI:29101"/>
    </reaction>
</comment>
<keyword evidence="7" id="KW-0915">Sodium</keyword>
<dbReference type="CDD" id="cd11477">
    <property type="entry name" value="SLC5sbd_u1"/>
    <property type="match status" value="1"/>
</dbReference>
<keyword evidence="11" id="KW-0739">Sodium transport</keyword>
<dbReference type="Pfam" id="PF00474">
    <property type="entry name" value="SSF"/>
    <property type="match status" value="1"/>
</dbReference>
<feature type="transmembrane region" description="Helical" evidence="14">
    <location>
        <begin position="296"/>
        <end position="320"/>
    </location>
</feature>